<dbReference type="CDD" id="cd04496">
    <property type="entry name" value="SSB_OBF"/>
    <property type="match status" value="1"/>
</dbReference>
<gene>
    <name evidence="4" type="ORF">A9P98_16240</name>
</gene>
<dbReference type="InterPro" id="IPR000424">
    <property type="entry name" value="Primosome_PriB/ssb"/>
</dbReference>
<dbReference type="Gene3D" id="2.40.50.140">
    <property type="entry name" value="Nucleic acid-binding proteins"/>
    <property type="match status" value="1"/>
</dbReference>
<accession>A0A853MH49</accession>
<dbReference type="InterPro" id="IPR012340">
    <property type="entry name" value="NA-bd_OB-fold"/>
</dbReference>
<evidence type="ECO:0000256" key="1">
    <source>
        <dbReference type="ARBA" id="ARBA00023125"/>
    </source>
</evidence>
<feature type="compositionally biased region" description="Polar residues" evidence="3">
    <location>
        <begin position="99"/>
        <end position="138"/>
    </location>
</feature>
<evidence type="ECO:0000256" key="2">
    <source>
        <dbReference type="PROSITE-ProRule" id="PRU00252"/>
    </source>
</evidence>
<protein>
    <submittedName>
        <fullName evidence="4">Single-stranded DNA-binding protein</fullName>
    </submittedName>
</protein>
<evidence type="ECO:0000256" key="3">
    <source>
        <dbReference type="SAM" id="MobiDB-lite"/>
    </source>
</evidence>
<dbReference type="Pfam" id="PF00436">
    <property type="entry name" value="SSB"/>
    <property type="match status" value="1"/>
</dbReference>
<evidence type="ECO:0000313" key="4">
    <source>
        <dbReference type="EMBL" id="OBU77655.1"/>
    </source>
</evidence>
<dbReference type="GO" id="GO:0003697">
    <property type="term" value="F:single-stranded DNA binding"/>
    <property type="evidence" value="ECO:0007669"/>
    <property type="project" value="InterPro"/>
</dbReference>
<dbReference type="SUPFAM" id="SSF50249">
    <property type="entry name" value="Nucleic acid-binding proteins"/>
    <property type="match status" value="1"/>
</dbReference>
<keyword evidence="1 2" id="KW-0238">DNA-binding</keyword>
<reference evidence="4 5" key="1">
    <citation type="submission" date="2016-05" db="EMBL/GenBank/DDBJ databases">
        <title>First complete genome of the cyanobacterium Cylindrospermopsis raciborskii CS505, containing a circular chromosome and a single extrachromosomal element.</title>
        <authorList>
            <person name="Fuentes J."/>
            <person name="Tamames J."/>
            <person name="Allen E."/>
            <person name="Plominski A."/>
            <person name="Vasquez M."/>
        </authorList>
    </citation>
    <scope>NUCLEOTIDE SEQUENCE [LARGE SCALE GENOMIC DNA]</scope>
    <source>
        <strain evidence="4 5">CS505</strain>
    </source>
</reference>
<comment type="caution">
    <text evidence="4">The sequence shown here is derived from an EMBL/GenBank/DDBJ whole genome shotgun (WGS) entry which is preliminary data.</text>
</comment>
<feature type="compositionally biased region" description="Low complexity" evidence="3">
    <location>
        <begin position="143"/>
        <end position="152"/>
    </location>
</feature>
<proteinExistence type="predicted"/>
<dbReference type="PROSITE" id="PS50935">
    <property type="entry name" value="SSB"/>
    <property type="match status" value="1"/>
</dbReference>
<name>A0A853MH49_9CYAN</name>
<dbReference type="Proteomes" id="UP000093903">
    <property type="component" value="Unassembled WGS sequence"/>
</dbReference>
<feature type="region of interest" description="Disordered" evidence="3">
    <location>
        <begin position="91"/>
        <end position="165"/>
    </location>
</feature>
<dbReference type="EMBL" id="LYXA01000001">
    <property type="protein sequence ID" value="OBU77655.1"/>
    <property type="molecule type" value="Genomic_DNA"/>
</dbReference>
<dbReference type="AlphaFoldDB" id="A0A853MH49"/>
<dbReference type="RefSeq" id="WP_006276200.1">
    <property type="nucleotide sequence ID" value="NZ_ACYA01000013.1"/>
</dbReference>
<organism evidence="4 5">
    <name type="scientific">Cylindrospermopsis raciborskii CS-505</name>
    <dbReference type="NCBI Taxonomy" id="533240"/>
    <lineage>
        <taxon>Bacteria</taxon>
        <taxon>Bacillati</taxon>
        <taxon>Cyanobacteriota</taxon>
        <taxon>Cyanophyceae</taxon>
        <taxon>Nostocales</taxon>
        <taxon>Aphanizomenonaceae</taxon>
        <taxon>Cylindrospermopsis</taxon>
    </lineage>
</organism>
<evidence type="ECO:0000313" key="5">
    <source>
        <dbReference type="Proteomes" id="UP000093903"/>
    </source>
</evidence>
<feature type="compositionally biased region" description="Pro residues" evidence="3">
    <location>
        <begin position="153"/>
        <end position="165"/>
    </location>
</feature>
<sequence length="165" mass="18189">MNNCILMVEIYDEPQLRHTTEGLEVTEMIVHVPGLRTDDPTHPLKVVGWGNLAKDIHQNYHAGDRVILEGRLGMNTFDRPEGFKEKRAELTVQKIHPVTKNTGTSQSAAQPSHETSNYQASRPTATPTETAPSVTTLDPSPQPVAQVVSPQPVIQPTPNPDEIPF</sequence>